<protein>
    <recommendedName>
        <fullName evidence="4">Tfp pilus assembly protein PilX</fullName>
    </recommendedName>
</protein>
<evidence type="ECO:0000313" key="3">
    <source>
        <dbReference type="Proteomes" id="UP001201463"/>
    </source>
</evidence>
<keyword evidence="3" id="KW-1185">Reference proteome</keyword>
<gene>
    <name evidence="2" type="ORF">LXT12_10230</name>
</gene>
<organism evidence="2 3">
    <name type="scientific">Pelomonas caseinilytica</name>
    <dbReference type="NCBI Taxonomy" id="2906763"/>
    <lineage>
        <taxon>Bacteria</taxon>
        <taxon>Pseudomonadati</taxon>
        <taxon>Pseudomonadota</taxon>
        <taxon>Betaproteobacteria</taxon>
        <taxon>Burkholderiales</taxon>
        <taxon>Sphaerotilaceae</taxon>
        <taxon>Roseateles</taxon>
    </lineage>
</organism>
<keyword evidence="1" id="KW-1133">Transmembrane helix</keyword>
<feature type="transmembrane region" description="Helical" evidence="1">
    <location>
        <begin position="16"/>
        <end position="36"/>
    </location>
</feature>
<reference evidence="2 3" key="1">
    <citation type="submission" date="2021-12" db="EMBL/GenBank/DDBJ databases">
        <title>Genome seq of p7.</title>
        <authorList>
            <person name="Seo T."/>
        </authorList>
    </citation>
    <scope>NUCLEOTIDE SEQUENCE [LARGE SCALE GENOMIC DNA]</scope>
    <source>
        <strain evidence="2 3">P7</strain>
    </source>
</reference>
<evidence type="ECO:0000313" key="2">
    <source>
        <dbReference type="EMBL" id="MCE4537627.1"/>
    </source>
</evidence>
<evidence type="ECO:0000256" key="1">
    <source>
        <dbReference type="SAM" id="Phobius"/>
    </source>
</evidence>
<accession>A0ABS8XF46</accession>
<comment type="caution">
    <text evidence="2">The sequence shown here is derived from an EMBL/GenBank/DDBJ whole genome shotgun (WGS) entry which is preliminary data.</text>
</comment>
<keyword evidence="1" id="KW-0472">Membrane</keyword>
<keyword evidence="1" id="KW-0812">Transmembrane</keyword>
<evidence type="ECO:0008006" key="4">
    <source>
        <dbReference type="Google" id="ProtNLM"/>
    </source>
</evidence>
<dbReference type="EMBL" id="JAJTWT010000003">
    <property type="protein sequence ID" value="MCE4537627.1"/>
    <property type="molecule type" value="Genomic_DNA"/>
</dbReference>
<name>A0ABS8XF46_9BURK</name>
<proteinExistence type="predicted"/>
<dbReference type="Proteomes" id="UP001201463">
    <property type="component" value="Unassembled WGS sequence"/>
</dbReference>
<sequence>MKHHCAPSPHRRQQRGIVLVFALITLVILMIGAVAISRSVSSSQFTLGNIGFKRDLTNQGERAIQLAMQAVRAGGALSTEAARNADMKSANYSATLLPTNAQGIPTALLNDAAFAAVGSAPDISVDVMRVKIRYVIDRMATTAGPCTPSTCTMANQQVFGGASNEAPKPSPPAQAIFRMTLKVTGPRNTVSFFQSTFTTN</sequence>
<dbReference type="RefSeq" id="WP_233391666.1">
    <property type="nucleotide sequence ID" value="NZ_JAJTWT010000003.1"/>
</dbReference>